<proteinExistence type="predicted"/>
<keyword evidence="1" id="KW-0614">Plasmid</keyword>
<keyword evidence="2" id="KW-1185">Reference proteome</keyword>
<dbReference type="GeneID" id="25011609"/>
<geneLocation type="plasmid" evidence="1 2">
    <name>pSkuCCBAU71714a</name>
</geneLocation>
<gene>
    <name evidence="1" type="ORF">PZL22_005015</name>
</gene>
<organism evidence="1 2">
    <name type="scientific">Sinorhizobium kummerowiae</name>
    <dbReference type="NCBI Taxonomy" id="158892"/>
    <lineage>
        <taxon>Bacteria</taxon>
        <taxon>Pseudomonadati</taxon>
        <taxon>Pseudomonadota</taxon>
        <taxon>Alphaproteobacteria</taxon>
        <taxon>Hyphomicrobiales</taxon>
        <taxon>Rhizobiaceae</taxon>
        <taxon>Sinorhizobium/Ensifer group</taxon>
        <taxon>Sinorhizobium</taxon>
    </lineage>
</organism>
<protein>
    <submittedName>
        <fullName evidence="1">Uncharacterized protein</fullName>
    </submittedName>
</protein>
<dbReference type="RefSeq" id="WP_013845530.1">
    <property type="nucleotide sequence ID" value="NZ_CP120366.1"/>
</dbReference>
<name>A0ABY8TG80_9HYPH</name>
<dbReference type="EMBL" id="CP120366">
    <property type="protein sequence ID" value="WHS96178.1"/>
    <property type="molecule type" value="Genomic_DNA"/>
</dbReference>
<dbReference type="Proteomes" id="UP001233264">
    <property type="component" value="Plasmid pSkuCCBAU71714a"/>
</dbReference>
<evidence type="ECO:0000313" key="2">
    <source>
        <dbReference type="Proteomes" id="UP001233264"/>
    </source>
</evidence>
<sequence length="77" mass="8691">MSDPKPERLHLTLAELISEQIEQRHATELRAVLSTGNEITMHGRFTVGSDFIIYRTAKDNSGKWAMTPFAHIVQLAI</sequence>
<reference evidence="1 2" key="1">
    <citation type="submission" date="2023-03" db="EMBL/GenBank/DDBJ databases">
        <authorList>
            <person name="Menendez E."/>
            <person name="Kaur S."/>
            <person name="Flores-Felix J.D."/>
            <person name="diCenzo G.C."/>
            <person name="Peix A."/>
            <person name="Velazquez E."/>
        </authorList>
    </citation>
    <scope>NUCLEOTIDE SEQUENCE [LARGE SCALE GENOMIC DNA]</scope>
    <source>
        <strain evidence="1 2">CCBAU 71714</strain>
        <plasmid evidence="1 2">pSkuCCBAU71714a</plasmid>
    </source>
</reference>
<evidence type="ECO:0000313" key="1">
    <source>
        <dbReference type="EMBL" id="WHS96178.1"/>
    </source>
</evidence>
<accession>A0ABY8TG80</accession>